<name>A0A449ARJ9_9BACT</name>
<protein>
    <submittedName>
        <fullName evidence="1">Uncharacterized protein</fullName>
    </submittedName>
</protein>
<evidence type="ECO:0000313" key="1">
    <source>
        <dbReference type="EMBL" id="VEU69097.1"/>
    </source>
</evidence>
<dbReference type="AlphaFoldDB" id="A0A449ARJ9"/>
<reference evidence="1 2" key="1">
    <citation type="submission" date="2019-01" db="EMBL/GenBank/DDBJ databases">
        <authorList>
            <consortium name="Pathogen Informatics"/>
        </authorList>
    </citation>
    <scope>NUCLEOTIDE SEQUENCE [LARGE SCALE GENOMIC DNA]</scope>
    <source>
        <strain evidence="1 2">NCTC10146</strain>
    </source>
</reference>
<dbReference type="InterPro" id="IPR012674">
    <property type="entry name" value="Calycin"/>
</dbReference>
<gene>
    <name evidence="1" type="ORF">NCTC10146_00580</name>
</gene>
<evidence type="ECO:0000313" key="2">
    <source>
        <dbReference type="Proteomes" id="UP000290495"/>
    </source>
</evidence>
<accession>A0A449ARJ9</accession>
<dbReference type="RefSeq" id="WP_004795353.1">
    <property type="nucleotide sequence ID" value="NZ_LR215010.1"/>
</dbReference>
<organism evidence="1 2">
    <name type="scientific">Mycoplasmopsis canis</name>
    <dbReference type="NCBI Taxonomy" id="29555"/>
    <lineage>
        <taxon>Bacteria</taxon>
        <taxon>Bacillati</taxon>
        <taxon>Mycoplasmatota</taxon>
        <taxon>Mycoplasmoidales</taxon>
        <taxon>Metamycoplasmataceae</taxon>
        <taxon>Mycoplasmopsis</taxon>
    </lineage>
</organism>
<sequence>MKLKFKSLINQNDDLKTIEFTVPVMVYDEDSFKVFVFDEPNTNLKSMIEISDDEINIHTNTSTIFLKHQKEYMFNFYFQNNGKEFAVPWKTFWDKKDFFDNTYVFSYWIQSNGIKIGDFEITLIIEE</sequence>
<dbReference type="SUPFAM" id="SSF50814">
    <property type="entry name" value="Lipocalins"/>
    <property type="match status" value="1"/>
</dbReference>
<dbReference type="EMBL" id="LR215010">
    <property type="protein sequence ID" value="VEU69097.1"/>
    <property type="molecule type" value="Genomic_DNA"/>
</dbReference>
<proteinExistence type="predicted"/>
<dbReference type="Proteomes" id="UP000290495">
    <property type="component" value="Chromosome"/>
</dbReference>